<comment type="function">
    <text evidence="10">Member of the two-component regulatory system HssS/HssR involved in intracellular heme homeostasis and tempering of staphylococcal virulence. Phosphorylated HssR binds to a direct repeat sequence within hrtAB promoter and activates the expression of hrtAB, an efflux pump, in response to extracellular heme, hemin, hemoglobin or blood.</text>
</comment>
<evidence type="ECO:0000256" key="13">
    <source>
        <dbReference type="PROSITE-ProRule" id="PRU01091"/>
    </source>
</evidence>
<dbReference type="OrthoDB" id="9790442at2"/>
<organism evidence="16 17">
    <name type="scientific">Candidatus Kurthia intestinigallinarum</name>
    <dbReference type="NCBI Taxonomy" id="1562256"/>
    <lineage>
        <taxon>Bacteria</taxon>
        <taxon>Bacillati</taxon>
        <taxon>Bacillota</taxon>
        <taxon>Bacilli</taxon>
        <taxon>Bacillales</taxon>
        <taxon>Caryophanaceae</taxon>
        <taxon>Kurthia</taxon>
    </lineage>
</organism>
<dbReference type="SMART" id="SM00862">
    <property type="entry name" value="Trans_reg_C"/>
    <property type="match status" value="1"/>
</dbReference>
<dbReference type="PANTHER" id="PTHR48111:SF49">
    <property type="entry name" value="HEME RESPONSE REGULATOR HSSR"/>
    <property type="match status" value="1"/>
</dbReference>
<feature type="domain" description="Response regulatory" evidence="14">
    <location>
        <begin position="3"/>
        <end position="116"/>
    </location>
</feature>
<dbReference type="EMBL" id="JTFC01000042">
    <property type="protein sequence ID" value="RUS52524.1"/>
    <property type="molecule type" value="Genomic_DNA"/>
</dbReference>
<dbReference type="AlphaFoldDB" id="A0A433RQA6"/>
<comment type="caution">
    <text evidence="16">The sequence shown here is derived from an EMBL/GenBank/DDBJ whole genome shotgun (WGS) entry which is preliminary data.</text>
</comment>
<comment type="subcellular location">
    <subcellularLocation>
        <location evidence="1">Cytoplasm</location>
    </subcellularLocation>
</comment>
<dbReference type="FunFam" id="1.10.10.10:FF:000018">
    <property type="entry name" value="DNA-binding response regulator ResD"/>
    <property type="match status" value="1"/>
</dbReference>
<dbReference type="GO" id="GO:0006355">
    <property type="term" value="P:regulation of DNA-templated transcription"/>
    <property type="evidence" value="ECO:0007669"/>
    <property type="project" value="InterPro"/>
</dbReference>
<dbReference type="RefSeq" id="WP_126991864.1">
    <property type="nucleotide sequence ID" value="NZ_JTFC01000042.1"/>
</dbReference>
<evidence type="ECO:0000256" key="6">
    <source>
        <dbReference type="ARBA" id="ARBA00023026"/>
    </source>
</evidence>
<evidence type="ECO:0000313" key="17">
    <source>
        <dbReference type="Proteomes" id="UP000288623"/>
    </source>
</evidence>
<keyword evidence="9" id="KW-0804">Transcription</keyword>
<evidence type="ECO:0000259" key="15">
    <source>
        <dbReference type="PROSITE" id="PS51755"/>
    </source>
</evidence>
<dbReference type="GO" id="GO:0005829">
    <property type="term" value="C:cytosol"/>
    <property type="evidence" value="ECO:0007669"/>
    <property type="project" value="TreeGrafter"/>
</dbReference>
<protein>
    <recommendedName>
        <fullName evidence="11">Heme response regulator HssR</fullName>
    </recommendedName>
</protein>
<dbReference type="InterPro" id="IPR039420">
    <property type="entry name" value="WalR-like"/>
</dbReference>
<evidence type="ECO:0000256" key="10">
    <source>
        <dbReference type="ARBA" id="ARBA00037471"/>
    </source>
</evidence>
<evidence type="ECO:0000256" key="11">
    <source>
        <dbReference type="ARBA" id="ARBA00039976"/>
    </source>
</evidence>
<dbReference type="GO" id="GO:0032993">
    <property type="term" value="C:protein-DNA complex"/>
    <property type="evidence" value="ECO:0007669"/>
    <property type="project" value="TreeGrafter"/>
</dbReference>
<reference evidence="16 17" key="1">
    <citation type="submission" date="2014-11" db="EMBL/GenBank/DDBJ databases">
        <title>Genome sequence and analysis of novel Kurthia sp.</title>
        <authorList>
            <person name="Lawson J.N."/>
            <person name="Gonzalez J.E."/>
            <person name="Rinauldi L."/>
            <person name="Xuan Z."/>
            <person name="Firman A."/>
            <person name="Shaddox L."/>
            <person name="Trudeau A."/>
            <person name="Shah S."/>
            <person name="Reiman D."/>
        </authorList>
    </citation>
    <scope>NUCLEOTIDE SEQUENCE [LARGE SCALE GENOMIC DNA]</scope>
    <source>
        <strain evidence="16 17">3B1D</strain>
    </source>
</reference>
<dbReference type="Gene3D" id="6.10.250.690">
    <property type="match status" value="1"/>
</dbReference>
<keyword evidence="4" id="KW-0902">Two-component regulatory system</keyword>
<evidence type="ECO:0000256" key="7">
    <source>
        <dbReference type="ARBA" id="ARBA00023125"/>
    </source>
</evidence>
<dbReference type="PROSITE" id="PS50110">
    <property type="entry name" value="RESPONSE_REGULATORY"/>
    <property type="match status" value="1"/>
</dbReference>
<gene>
    <name evidence="16" type="ORF">QI30_17360</name>
</gene>
<evidence type="ECO:0000256" key="9">
    <source>
        <dbReference type="ARBA" id="ARBA00023163"/>
    </source>
</evidence>
<dbReference type="SUPFAM" id="SSF52172">
    <property type="entry name" value="CheY-like"/>
    <property type="match status" value="1"/>
</dbReference>
<feature type="DNA-binding region" description="OmpR/PhoB-type" evidence="13">
    <location>
        <begin position="125"/>
        <end position="223"/>
    </location>
</feature>
<dbReference type="CDD" id="cd17574">
    <property type="entry name" value="REC_OmpR"/>
    <property type="match status" value="1"/>
</dbReference>
<dbReference type="Gene3D" id="1.10.10.10">
    <property type="entry name" value="Winged helix-like DNA-binding domain superfamily/Winged helix DNA-binding domain"/>
    <property type="match status" value="1"/>
</dbReference>
<evidence type="ECO:0000256" key="2">
    <source>
        <dbReference type="ARBA" id="ARBA00022490"/>
    </source>
</evidence>
<feature type="domain" description="OmpR/PhoB-type" evidence="15">
    <location>
        <begin position="125"/>
        <end position="223"/>
    </location>
</feature>
<evidence type="ECO:0000256" key="12">
    <source>
        <dbReference type="PROSITE-ProRule" id="PRU00169"/>
    </source>
</evidence>
<dbReference type="Pfam" id="PF00486">
    <property type="entry name" value="Trans_reg_C"/>
    <property type="match status" value="1"/>
</dbReference>
<dbReference type="Proteomes" id="UP000288623">
    <property type="component" value="Unassembled WGS sequence"/>
</dbReference>
<dbReference type="SMART" id="SM00448">
    <property type="entry name" value="REC"/>
    <property type="match status" value="1"/>
</dbReference>
<keyword evidence="17" id="KW-1185">Reference proteome</keyword>
<dbReference type="InterPro" id="IPR036388">
    <property type="entry name" value="WH-like_DNA-bd_sf"/>
</dbReference>
<evidence type="ECO:0000256" key="4">
    <source>
        <dbReference type="ARBA" id="ARBA00023012"/>
    </source>
</evidence>
<keyword evidence="7 13" id="KW-0238">DNA-binding</keyword>
<evidence type="ECO:0000256" key="3">
    <source>
        <dbReference type="ARBA" id="ARBA00022553"/>
    </source>
</evidence>
<keyword evidence="3 12" id="KW-0597">Phosphoprotein</keyword>
<dbReference type="GO" id="GO:0000156">
    <property type="term" value="F:phosphorelay response regulator activity"/>
    <property type="evidence" value="ECO:0007669"/>
    <property type="project" value="TreeGrafter"/>
</dbReference>
<proteinExistence type="predicted"/>
<dbReference type="Gene3D" id="3.40.50.2300">
    <property type="match status" value="1"/>
</dbReference>
<dbReference type="FunFam" id="3.40.50.2300:FF:000001">
    <property type="entry name" value="DNA-binding response regulator PhoB"/>
    <property type="match status" value="1"/>
</dbReference>
<feature type="modified residue" description="4-aspartylphosphate" evidence="12">
    <location>
        <position position="52"/>
    </location>
</feature>
<dbReference type="InterPro" id="IPR011006">
    <property type="entry name" value="CheY-like_superfamily"/>
</dbReference>
<evidence type="ECO:0000313" key="16">
    <source>
        <dbReference type="EMBL" id="RUS52524.1"/>
    </source>
</evidence>
<evidence type="ECO:0000259" key="14">
    <source>
        <dbReference type="PROSITE" id="PS50110"/>
    </source>
</evidence>
<keyword evidence="5" id="KW-0805">Transcription regulation</keyword>
<evidence type="ECO:0000256" key="1">
    <source>
        <dbReference type="ARBA" id="ARBA00004496"/>
    </source>
</evidence>
<keyword evidence="6" id="KW-0843">Virulence</keyword>
<dbReference type="PANTHER" id="PTHR48111">
    <property type="entry name" value="REGULATOR OF RPOS"/>
    <property type="match status" value="1"/>
</dbReference>
<sequence>MVTILVADDDVHILELVSLTLRDAGYDVLTAKDGMEALSIAKKQVIDAAVLDVMMPFMDGFELTKELRKNIDLPIILLTAKNQINDKAKGYESGTDDYLVKPFDVQELLFRLKALLRRYHVQEDSDVLKAGNLMIYTASFKVVVGNETFFLPPKEFELLRFLVANKRQAFTREQLIEHVWGLDFVGDTRTVDVHVKRLREHFRDLVEDIEIKTVRGVGYMLEVYA</sequence>
<dbReference type="CDD" id="cd00383">
    <property type="entry name" value="trans_reg_C"/>
    <property type="match status" value="1"/>
</dbReference>
<dbReference type="GO" id="GO:0000976">
    <property type="term" value="F:transcription cis-regulatory region binding"/>
    <property type="evidence" value="ECO:0007669"/>
    <property type="project" value="TreeGrafter"/>
</dbReference>
<evidence type="ECO:0000256" key="5">
    <source>
        <dbReference type="ARBA" id="ARBA00023015"/>
    </source>
</evidence>
<dbReference type="Pfam" id="PF00072">
    <property type="entry name" value="Response_reg"/>
    <property type="match status" value="1"/>
</dbReference>
<dbReference type="InterPro" id="IPR001867">
    <property type="entry name" value="OmpR/PhoB-type_DNA-bd"/>
</dbReference>
<accession>A0A433RQA6</accession>
<dbReference type="InterPro" id="IPR001789">
    <property type="entry name" value="Sig_transdc_resp-reg_receiver"/>
</dbReference>
<keyword evidence="8" id="KW-0010">Activator</keyword>
<keyword evidence="2" id="KW-0963">Cytoplasm</keyword>
<evidence type="ECO:0000256" key="8">
    <source>
        <dbReference type="ARBA" id="ARBA00023159"/>
    </source>
</evidence>
<name>A0A433RQA6_9BACL</name>
<dbReference type="PROSITE" id="PS51755">
    <property type="entry name" value="OMPR_PHOB"/>
    <property type="match status" value="1"/>
</dbReference>